<comment type="caution">
    <text evidence="4">The sequence shown here is derived from an EMBL/GenBank/DDBJ whole genome shotgun (WGS) entry which is preliminary data.</text>
</comment>
<dbReference type="InterPro" id="IPR050832">
    <property type="entry name" value="Bact_Acetyltransf"/>
</dbReference>
<dbReference type="Gene3D" id="3.40.630.30">
    <property type="match status" value="1"/>
</dbReference>
<accession>A0ABW3MBX8</accession>
<evidence type="ECO:0000313" key="5">
    <source>
        <dbReference type="Proteomes" id="UP001597045"/>
    </source>
</evidence>
<reference evidence="5" key="1">
    <citation type="journal article" date="2019" name="Int. J. Syst. Evol. Microbiol.">
        <title>The Global Catalogue of Microorganisms (GCM) 10K type strain sequencing project: providing services to taxonomists for standard genome sequencing and annotation.</title>
        <authorList>
            <consortium name="The Broad Institute Genomics Platform"/>
            <consortium name="The Broad Institute Genome Sequencing Center for Infectious Disease"/>
            <person name="Wu L."/>
            <person name="Ma J."/>
        </authorList>
    </citation>
    <scope>NUCLEOTIDE SEQUENCE [LARGE SCALE GENOMIC DNA]</scope>
    <source>
        <strain evidence="5">JCM 31486</strain>
    </source>
</reference>
<name>A0ABW3MBX8_9PSEU</name>
<dbReference type="InterPro" id="IPR016181">
    <property type="entry name" value="Acyl_CoA_acyltransferase"/>
</dbReference>
<evidence type="ECO:0000259" key="3">
    <source>
        <dbReference type="PROSITE" id="PS51186"/>
    </source>
</evidence>
<feature type="domain" description="N-acetyltransferase" evidence="3">
    <location>
        <begin position="134"/>
        <end position="269"/>
    </location>
</feature>
<proteinExistence type="predicted"/>
<evidence type="ECO:0000256" key="1">
    <source>
        <dbReference type="ARBA" id="ARBA00022679"/>
    </source>
</evidence>
<dbReference type="InterPro" id="IPR000182">
    <property type="entry name" value="GNAT_dom"/>
</dbReference>
<dbReference type="Proteomes" id="UP001597045">
    <property type="component" value="Unassembled WGS sequence"/>
</dbReference>
<keyword evidence="1" id="KW-0808">Transferase</keyword>
<organism evidence="4 5">
    <name type="scientific">Kibdelosporangium lantanae</name>
    <dbReference type="NCBI Taxonomy" id="1497396"/>
    <lineage>
        <taxon>Bacteria</taxon>
        <taxon>Bacillati</taxon>
        <taxon>Actinomycetota</taxon>
        <taxon>Actinomycetes</taxon>
        <taxon>Pseudonocardiales</taxon>
        <taxon>Pseudonocardiaceae</taxon>
        <taxon>Kibdelosporangium</taxon>
    </lineage>
</organism>
<sequence length="269" mass="29090">MEARVHDDPETFRPLAMPLLAADPVRNTVLLTAAESLSADSVMITLHDGDDVVGLVTQVLPYPLVVTAMPIEAAELVARTVHGVRPQLTGSSGVVAHVEAFNAAWTELTGATATMQFGSRLFRLGELVPPKVDGRARQAAEVDLPLVTKWRDAFMAETFPEEAEAQAKRRPDSDGVIILWEVDGQPVSYAGARGPYAGMVRVAPVYTPEELRGHGYASAATAAVSQWALDQGAEHVLLFTDVANPTPNRLYPRLGYEPLDDSVEYKFSN</sequence>
<evidence type="ECO:0000313" key="4">
    <source>
        <dbReference type="EMBL" id="MFD1046779.1"/>
    </source>
</evidence>
<dbReference type="Pfam" id="PF00583">
    <property type="entry name" value="Acetyltransf_1"/>
    <property type="match status" value="1"/>
</dbReference>
<dbReference type="PROSITE" id="PS51186">
    <property type="entry name" value="GNAT"/>
    <property type="match status" value="1"/>
</dbReference>
<evidence type="ECO:0000256" key="2">
    <source>
        <dbReference type="ARBA" id="ARBA00023315"/>
    </source>
</evidence>
<gene>
    <name evidence="4" type="ORF">ACFQ1S_15095</name>
</gene>
<keyword evidence="2" id="KW-0012">Acyltransferase</keyword>
<protein>
    <submittedName>
        <fullName evidence="4">GNAT family N-acetyltransferase</fullName>
    </submittedName>
</protein>
<dbReference type="PANTHER" id="PTHR43877">
    <property type="entry name" value="AMINOALKYLPHOSPHONATE N-ACETYLTRANSFERASE-RELATED-RELATED"/>
    <property type="match status" value="1"/>
</dbReference>
<keyword evidence="5" id="KW-1185">Reference proteome</keyword>
<dbReference type="CDD" id="cd04301">
    <property type="entry name" value="NAT_SF"/>
    <property type="match status" value="1"/>
</dbReference>
<dbReference type="SUPFAM" id="SSF55729">
    <property type="entry name" value="Acyl-CoA N-acyltransferases (Nat)"/>
    <property type="match status" value="1"/>
</dbReference>
<dbReference type="EMBL" id="JBHTIS010000787">
    <property type="protein sequence ID" value="MFD1046779.1"/>
    <property type="molecule type" value="Genomic_DNA"/>
</dbReference>